<name>A0AA48KKU8_9FLAO</name>
<dbReference type="Proteomes" id="UP001330184">
    <property type="component" value="Chromosome"/>
</dbReference>
<dbReference type="AlphaFoldDB" id="A0AA48KKU8"/>
<dbReference type="InterPro" id="IPR046290">
    <property type="entry name" value="DUF6327"/>
</dbReference>
<reference evidence="1 2" key="1">
    <citation type="submission" date="2023-01" db="EMBL/GenBank/DDBJ databases">
        <title>Complete genome sequence of Muricauda aquimarina strain IFOP_LL357.</title>
        <authorList>
            <person name="Gajardo G."/>
            <person name="Ueki S."/>
            <person name="Maruyama F."/>
        </authorList>
    </citation>
    <scope>NUCLEOTIDE SEQUENCE [LARGE SCALE GENOMIC DNA]</scope>
    <source>
        <strain evidence="1 2">IFOP_LL357</strain>
    </source>
</reference>
<dbReference type="Pfam" id="PF19852">
    <property type="entry name" value="DUF6327"/>
    <property type="match status" value="1"/>
</dbReference>
<gene>
    <name evidence="1" type="ORF">MACH07_12190</name>
</gene>
<dbReference type="RefSeq" id="WP_252081002.1">
    <property type="nucleotide sequence ID" value="NZ_AP027268.1"/>
</dbReference>
<evidence type="ECO:0008006" key="3">
    <source>
        <dbReference type="Google" id="ProtNLM"/>
    </source>
</evidence>
<organism evidence="1 2">
    <name type="scientific">Flagellimonas marinaquae</name>
    <dbReference type="NCBI Taxonomy" id="254955"/>
    <lineage>
        <taxon>Bacteria</taxon>
        <taxon>Pseudomonadati</taxon>
        <taxon>Bacteroidota</taxon>
        <taxon>Flavobacteriia</taxon>
        <taxon>Flavobacteriales</taxon>
        <taxon>Flavobacteriaceae</taxon>
        <taxon>Flagellimonas</taxon>
    </lineage>
</organism>
<accession>A0AA48KKU8</accession>
<evidence type="ECO:0000313" key="2">
    <source>
        <dbReference type="Proteomes" id="UP001330184"/>
    </source>
</evidence>
<protein>
    <recommendedName>
        <fullName evidence="3">Glutaminyl-tRNA synthetase</fullName>
    </recommendedName>
</protein>
<dbReference type="EMBL" id="AP027268">
    <property type="protein sequence ID" value="BDW92387.1"/>
    <property type="molecule type" value="Genomic_DNA"/>
</dbReference>
<evidence type="ECO:0000313" key="1">
    <source>
        <dbReference type="EMBL" id="BDW92387.1"/>
    </source>
</evidence>
<proteinExistence type="predicted"/>
<sequence length="71" mass="8239">MMHTEYTSFEEIDRDLKILKLQRQIHEEKVKLAVQNTKEEFYPANILGGLAPLFQKIAISLVAKKLLRKLG</sequence>
<keyword evidence="2" id="KW-1185">Reference proteome</keyword>